<dbReference type="AlphaFoldDB" id="A0AAV3Y6Y6"/>
<dbReference type="EMBL" id="BLXT01000514">
    <property type="protein sequence ID" value="GFN77962.1"/>
    <property type="molecule type" value="Genomic_DNA"/>
</dbReference>
<protein>
    <recommendedName>
        <fullName evidence="4">AMP-dependent synthetase/ligase domain-containing protein</fullName>
    </recommendedName>
</protein>
<reference evidence="2 3" key="1">
    <citation type="journal article" date="2021" name="Elife">
        <title>Chloroplast acquisition without the gene transfer in kleptoplastic sea slugs, Plakobranchus ocellatus.</title>
        <authorList>
            <person name="Maeda T."/>
            <person name="Takahashi S."/>
            <person name="Yoshida T."/>
            <person name="Shimamura S."/>
            <person name="Takaki Y."/>
            <person name="Nagai Y."/>
            <person name="Toyoda A."/>
            <person name="Suzuki Y."/>
            <person name="Arimoto A."/>
            <person name="Ishii H."/>
            <person name="Satoh N."/>
            <person name="Nishiyama T."/>
            <person name="Hasebe M."/>
            <person name="Maruyama T."/>
            <person name="Minagawa J."/>
            <person name="Obokata J."/>
            <person name="Shigenobu S."/>
        </authorList>
    </citation>
    <scope>NUCLEOTIDE SEQUENCE [LARGE SCALE GENOMIC DNA]</scope>
</reference>
<gene>
    <name evidence="2" type="ORF">PoB_000446800</name>
</gene>
<keyword evidence="1" id="KW-0472">Membrane</keyword>
<feature type="transmembrane region" description="Helical" evidence="1">
    <location>
        <begin position="21"/>
        <end position="39"/>
    </location>
</feature>
<organism evidence="2 3">
    <name type="scientific">Plakobranchus ocellatus</name>
    <dbReference type="NCBI Taxonomy" id="259542"/>
    <lineage>
        <taxon>Eukaryota</taxon>
        <taxon>Metazoa</taxon>
        <taxon>Spiralia</taxon>
        <taxon>Lophotrochozoa</taxon>
        <taxon>Mollusca</taxon>
        <taxon>Gastropoda</taxon>
        <taxon>Heterobranchia</taxon>
        <taxon>Euthyneura</taxon>
        <taxon>Panpulmonata</taxon>
        <taxon>Sacoglossa</taxon>
        <taxon>Placobranchoidea</taxon>
        <taxon>Plakobranchidae</taxon>
        <taxon>Plakobranchus</taxon>
    </lineage>
</organism>
<proteinExistence type="predicted"/>
<name>A0AAV3Y6Y6_9GAST</name>
<dbReference type="Gene3D" id="3.40.50.12780">
    <property type="entry name" value="N-terminal domain of ligase-like"/>
    <property type="match status" value="1"/>
</dbReference>
<evidence type="ECO:0000313" key="3">
    <source>
        <dbReference type="Proteomes" id="UP000735302"/>
    </source>
</evidence>
<accession>A0AAV3Y6Y6</accession>
<feature type="transmembrane region" description="Helical" evidence="1">
    <location>
        <begin position="59"/>
        <end position="77"/>
    </location>
</feature>
<comment type="caution">
    <text evidence="2">The sequence shown here is derived from an EMBL/GenBank/DDBJ whole genome shotgun (WGS) entry which is preliminary data.</text>
</comment>
<evidence type="ECO:0008006" key="4">
    <source>
        <dbReference type="Google" id="ProtNLM"/>
    </source>
</evidence>
<evidence type="ECO:0000256" key="1">
    <source>
        <dbReference type="SAM" id="Phobius"/>
    </source>
</evidence>
<keyword evidence="1" id="KW-1133">Transmembrane helix</keyword>
<evidence type="ECO:0000313" key="2">
    <source>
        <dbReference type="EMBL" id="GFN77962.1"/>
    </source>
</evidence>
<dbReference type="Proteomes" id="UP000735302">
    <property type="component" value="Unassembled WGS sequence"/>
</dbReference>
<dbReference type="InterPro" id="IPR042099">
    <property type="entry name" value="ANL_N_sf"/>
</dbReference>
<sequence>MDRGPASVVAYMCTSGSTGEFKLLSFTSQFLVGAFYGIMTRGMGMSKDSVYLNDKPFGWLGGFPALAFSLGATRVTIEDTVPRDGNYASLFWKFCVVKNA</sequence>
<keyword evidence="1" id="KW-0812">Transmembrane</keyword>
<keyword evidence="3" id="KW-1185">Reference proteome</keyword>
<dbReference type="SUPFAM" id="SSF56801">
    <property type="entry name" value="Acetyl-CoA synthetase-like"/>
    <property type="match status" value="1"/>
</dbReference>